<dbReference type="SMART" id="SM00267">
    <property type="entry name" value="GGDEF"/>
    <property type="match status" value="1"/>
</dbReference>
<dbReference type="InterPro" id="IPR000160">
    <property type="entry name" value="GGDEF_dom"/>
</dbReference>
<dbReference type="GO" id="GO:0005886">
    <property type="term" value="C:plasma membrane"/>
    <property type="evidence" value="ECO:0007669"/>
    <property type="project" value="TreeGrafter"/>
</dbReference>
<feature type="domain" description="GGDEF" evidence="4">
    <location>
        <begin position="119"/>
        <end position="251"/>
    </location>
</feature>
<name>A0A4S8NVD6_9HYPH</name>
<dbReference type="NCBIfam" id="TIGR00254">
    <property type="entry name" value="GGDEF"/>
    <property type="match status" value="1"/>
</dbReference>
<comment type="caution">
    <text evidence="5">The sequence shown here is derived from an EMBL/GenBank/DDBJ whole genome shotgun (WGS) entry which is preliminary data.</text>
</comment>
<dbReference type="PANTHER" id="PTHR45138">
    <property type="entry name" value="REGULATORY COMPONENTS OF SENSORY TRANSDUCTION SYSTEM"/>
    <property type="match status" value="1"/>
</dbReference>
<dbReference type="PANTHER" id="PTHR45138:SF9">
    <property type="entry name" value="DIGUANYLATE CYCLASE DGCM-RELATED"/>
    <property type="match status" value="1"/>
</dbReference>
<dbReference type="EC" id="2.7.7.65" evidence="1"/>
<keyword evidence="3" id="KW-0472">Membrane</keyword>
<feature type="transmembrane region" description="Helical" evidence="3">
    <location>
        <begin position="55"/>
        <end position="79"/>
    </location>
</feature>
<dbReference type="AlphaFoldDB" id="A0A4S8NVD6"/>
<organism evidence="5 6">
    <name type="scientific">Peteryoungia ipomoeae</name>
    <dbReference type="NCBI Taxonomy" id="1210932"/>
    <lineage>
        <taxon>Bacteria</taxon>
        <taxon>Pseudomonadati</taxon>
        <taxon>Pseudomonadota</taxon>
        <taxon>Alphaproteobacteria</taxon>
        <taxon>Hyphomicrobiales</taxon>
        <taxon>Rhizobiaceae</taxon>
        <taxon>Peteryoungia</taxon>
    </lineage>
</organism>
<dbReference type="Pfam" id="PF00990">
    <property type="entry name" value="GGDEF"/>
    <property type="match status" value="1"/>
</dbReference>
<keyword evidence="6" id="KW-1185">Reference proteome</keyword>
<comment type="catalytic activity">
    <reaction evidence="2">
        <text>2 GTP = 3',3'-c-di-GMP + 2 diphosphate</text>
        <dbReference type="Rhea" id="RHEA:24898"/>
        <dbReference type="ChEBI" id="CHEBI:33019"/>
        <dbReference type="ChEBI" id="CHEBI:37565"/>
        <dbReference type="ChEBI" id="CHEBI:58805"/>
        <dbReference type="EC" id="2.7.7.65"/>
    </reaction>
</comment>
<dbReference type="CDD" id="cd01949">
    <property type="entry name" value="GGDEF"/>
    <property type="match status" value="1"/>
</dbReference>
<evidence type="ECO:0000256" key="1">
    <source>
        <dbReference type="ARBA" id="ARBA00012528"/>
    </source>
</evidence>
<evidence type="ECO:0000256" key="3">
    <source>
        <dbReference type="SAM" id="Phobius"/>
    </source>
</evidence>
<dbReference type="InterPro" id="IPR043128">
    <property type="entry name" value="Rev_trsase/Diguanyl_cyclase"/>
</dbReference>
<dbReference type="RefSeq" id="WP_136599429.1">
    <property type="nucleotide sequence ID" value="NZ_STGV01000005.1"/>
</dbReference>
<dbReference type="Proteomes" id="UP000308828">
    <property type="component" value="Unassembled WGS sequence"/>
</dbReference>
<reference evidence="5 6" key="1">
    <citation type="submission" date="2019-04" db="EMBL/GenBank/DDBJ databases">
        <title>Genome sequence of strain shin9-1.</title>
        <authorList>
            <person name="Gao J."/>
            <person name="Sun J."/>
        </authorList>
    </citation>
    <scope>NUCLEOTIDE SEQUENCE [LARGE SCALE GENOMIC DNA]</scope>
    <source>
        <strain evidence="6">shin9-1</strain>
    </source>
</reference>
<dbReference type="InterPro" id="IPR050469">
    <property type="entry name" value="Diguanylate_Cyclase"/>
</dbReference>
<sequence>MMLGTEAPFLDRRAALWRLAFRVAFRSIILGCAFGLLLAPVLYHFQLVSGPLRETMTLIVILSWLFAGMMSGACVFSMGEVIRDLARSRAEFERLSRTDSLSGLSNRRAFNDALDQVSSDASLAILDIDHFKQINDRFGHQAGDKVIRDVASVLRTVVGERGFVARLGGEEFGLILSGGGIAQRLALVERARNRVACETMRVAGVSLNVTVSAGIAEITPDLRAEMVYAGADRALYRAKATGRNCVVHAQNLVEDEAAILPA</sequence>
<dbReference type="GO" id="GO:0043709">
    <property type="term" value="P:cell adhesion involved in single-species biofilm formation"/>
    <property type="evidence" value="ECO:0007669"/>
    <property type="project" value="TreeGrafter"/>
</dbReference>
<protein>
    <recommendedName>
        <fullName evidence="1">diguanylate cyclase</fullName>
        <ecNumber evidence="1">2.7.7.65</ecNumber>
    </recommendedName>
</protein>
<feature type="transmembrane region" description="Helical" evidence="3">
    <location>
        <begin position="23"/>
        <end position="43"/>
    </location>
</feature>
<dbReference type="GO" id="GO:1902201">
    <property type="term" value="P:negative regulation of bacterial-type flagellum-dependent cell motility"/>
    <property type="evidence" value="ECO:0007669"/>
    <property type="project" value="TreeGrafter"/>
</dbReference>
<dbReference type="SUPFAM" id="SSF55073">
    <property type="entry name" value="Nucleotide cyclase"/>
    <property type="match status" value="1"/>
</dbReference>
<gene>
    <name evidence="5" type="ORF">FAA97_15270</name>
</gene>
<dbReference type="EMBL" id="STGV01000005">
    <property type="protein sequence ID" value="THV21378.1"/>
    <property type="molecule type" value="Genomic_DNA"/>
</dbReference>
<dbReference type="OrthoDB" id="9812260at2"/>
<dbReference type="InterPro" id="IPR029787">
    <property type="entry name" value="Nucleotide_cyclase"/>
</dbReference>
<evidence type="ECO:0000259" key="4">
    <source>
        <dbReference type="PROSITE" id="PS50887"/>
    </source>
</evidence>
<keyword evidence="3" id="KW-1133">Transmembrane helix</keyword>
<dbReference type="FunFam" id="3.30.70.270:FF:000001">
    <property type="entry name" value="Diguanylate cyclase domain protein"/>
    <property type="match status" value="1"/>
</dbReference>
<dbReference type="Gene3D" id="3.30.70.270">
    <property type="match status" value="1"/>
</dbReference>
<accession>A0A4S8NVD6</accession>
<dbReference type="GO" id="GO:0052621">
    <property type="term" value="F:diguanylate cyclase activity"/>
    <property type="evidence" value="ECO:0007669"/>
    <property type="project" value="UniProtKB-EC"/>
</dbReference>
<keyword evidence="3" id="KW-0812">Transmembrane</keyword>
<evidence type="ECO:0000256" key="2">
    <source>
        <dbReference type="ARBA" id="ARBA00034247"/>
    </source>
</evidence>
<proteinExistence type="predicted"/>
<dbReference type="PROSITE" id="PS50887">
    <property type="entry name" value="GGDEF"/>
    <property type="match status" value="1"/>
</dbReference>
<evidence type="ECO:0000313" key="5">
    <source>
        <dbReference type="EMBL" id="THV21378.1"/>
    </source>
</evidence>
<evidence type="ECO:0000313" key="6">
    <source>
        <dbReference type="Proteomes" id="UP000308828"/>
    </source>
</evidence>